<dbReference type="RefSeq" id="WP_068461862.1">
    <property type="nucleotide sequence ID" value="NZ_JAEFBX010000002.1"/>
</dbReference>
<dbReference type="GO" id="GO:0006355">
    <property type="term" value="P:regulation of DNA-templated transcription"/>
    <property type="evidence" value="ECO:0007669"/>
    <property type="project" value="InterPro"/>
</dbReference>
<name>A0A109BG56_HYPSL</name>
<evidence type="ECO:0000259" key="5">
    <source>
        <dbReference type="PROSITE" id="PS51063"/>
    </source>
</evidence>
<dbReference type="InterPro" id="IPR012318">
    <property type="entry name" value="HTH_CRP"/>
</dbReference>
<dbReference type="PROSITE" id="PS50042">
    <property type="entry name" value="CNMP_BINDING_3"/>
    <property type="match status" value="1"/>
</dbReference>
<organism evidence="6 7">
    <name type="scientific">Hyphomicrobium sulfonivorans</name>
    <dbReference type="NCBI Taxonomy" id="121290"/>
    <lineage>
        <taxon>Bacteria</taxon>
        <taxon>Pseudomonadati</taxon>
        <taxon>Pseudomonadota</taxon>
        <taxon>Alphaproteobacteria</taxon>
        <taxon>Hyphomicrobiales</taxon>
        <taxon>Hyphomicrobiaceae</taxon>
        <taxon>Hyphomicrobium</taxon>
    </lineage>
</organism>
<evidence type="ECO:0000256" key="3">
    <source>
        <dbReference type="ARBA" id="ARBA00023163"/>
    </source>
</evidence>
<dbReference type="SUPFAM" id="SSF46785">
    <property type="entry name" value="Winged helix' DNA-binding domain"/>
    <property type="match status" value="1"/>
</dbReference>
<evidence type="ECO:0000256" key="1">
    <source>
        <dbReference type="ARBA" id="ARBA00023015"/>
    </source>
</evidence>
<dbReference type="SMART" id="SM00419">
    <property type="entry name" value="HTH_CRP"/>
    <property type="match status" value="1"/>
</dbReference>
<proteinExistence type="predicted"/>
<comment type="caution">
    <text evidence="6">The sequence shown here is derived from an EMBL/GenBank/DDBJ whole genome shotgun (WGS) entry which is preliminary data.</text>
</comment>
<dbReference type="PRINTS" id="PR00034">
    <property type="entry name" value="HTHCRP"/>
</dbReference>
<accession>A0A109BG56</accession>
<keyword evidence="7" id="KW-1185">Reference proteome</keyword>
<dbReference type="InterPro" id="IPR018490">
    <property type="entry name" value="cNMP-bd_dom_sf"/>
</dbReference>
<dbReference type="InterPro" id="IPR014710">
    <property type="entry name" value="RmlC-like_jellyroll"/>
</dbReference>
<reference evidence="6 7" key="1">
    <citation type="submission" date="2015-10" db="EMBL/GenBank/DDBJ databases">
        <title>Transcriptomic analysis of a linuron degrading triple-species bacterial consortium.</title>
        <authorList>
            <person name="Albers P."/>
        </authorList>
    </citation>
    <scope>NUCLEOTIDE SEQUENCE [LARGE SCALE GENOMIC DNA]</scope>
    <source>
        <strain evidence="6 7">WDL6</strain>
    </source>
</reference>
<dbReference type="Pfam" id="PF13545">
    <property type="entry name" value="HTH_Crp_2"/>
    <property type="match status" value="1"/>
</dbReference>
<dbReference type="Pfam" id="PF00027">
    <property type="entry name" value="cNMP_binding"/>
    <property type="match status" value="1"/>
</dbReference>
<keyword evidence="1" id="KW-0805">Transcription regulation</keyword>
<keyword evidence="3" id="KW-0804">Transcription</keyword>
<dbReference type="Gene3D" id="2.60.120.10">
    <property type="entry name" value="Jelly Rolls"/>
    <property type="match status" value="1"/>
</dbReference>
<dbReference type="PROSITE" id="PS51063">
    <property type="entry name" value="HTH_CRP_2"/>
    <property type="match status" value="1"/>
</dbReference>
<evidence type="ECO:0000313" key="6">
    <source>
        <dbReference type="EMBL" id="KWT67532.1"/>
    </source>
</evidence>
<evidence type="ECO:0000256" key="2">
    <source>
        <dbReference type="ARBA" id="ARBA00023125"/>
    </source>
</evidence>
<feature type="domain" description="HTH crp-type" evidence="5">
    <location>
        <begin position="132"/>
        <end position="202"/>
    </location>
</feature>
<sequence length="214" mass="22932">MSAPASVPSDTPRLDSYADKITSVIYSKGQTIFDADQINDVIFQVISGAVVVTRLNAAGQREVIEVAGPGAVLGMVSGPHYGCKAEALTRSTLASIGRSAIENSPQLQRRIGWALTRKLEKLQEESRTRMRTSATASVAKLVLSLPSITDKVPHERVALPQADMASYLGLAIETVCRAIKALKQSGAIQTTRRDKIVITDPGLLQRFCDEQAGG</sequence>
<feature type="domain" description="Cyclic nucleotide-binding" evidence="4">
    <location>
        <begin position="10"/>
        <end position="77"/>
    </location>
</feature>
<dbReference type="SMART" id="SM00100">
    <property type="entry name" value="cNMP"/>
    <property type="match status" value="1"/>
</dbReference>
<protein>
    <submittedName>
        <fullName evidence="6">Transcriptional regulatory protein</fullName>
    </submittedName>
</protein>
<dbReference type="GO" id="GO:0003677">
    <property type="term" value="F:DNA binding"/>
    <property type="evidence" value="ECO:0007669"/>
    <property type="project" value="UniProtKB-KW"/>
</dbReference>
<dbReference type="InterPro" id="IPR000595">
    <property type="entry name" value="cNMP-bd_dom"/>
</dbReference>
<dbReference type="PATRIC" id="fig|121290.4.peg.1279"/>
<gene>
    <name evidence="6" type="ORF">APY04_1891</name>
</gene>
<evidence type="ECO:0000259" key="4">
    <source>
        <dbReference type="PROSITE" id="PS50042"/>
    </source>
</evidence>
<dbReference type="SUPFAM" id="SSF51206">
    <property type="entry name" value="cAMP-binding domain-like"/>
    <property type="match status" value="1"/>
</dbReference>
<dbReference type="AlphaFoldDB" id="A0A109BG56"/>
<dbReference type="CDD" id="cd00038">
    <property type="entry name" value="CAP_ED"/>
    <property type="match status" value="1"/>
</dbReference>
<keyword evidence="2" id="KW-0238">DNA-binding</keyword>
<dbReference type="STRING" id="121290.APY04_1891"/>
<dbReference type="Proteomes" id="UP000059074">
    <property type="component" value="Unassembled WGS sequence"/>
</dbReference>
<dbReference type="EMBL" id="LMTR01000063">
    <property type="protein sequence ID" value="KWT67532.1"/>
    <property type="molecule type" value="Genomic_DNA"/>
</dbReference>
<evidence type="ECO:0000313" key="7">
    <source>
        <dbReference type="Proteomes" id="UP000059074"/>
    </source>
</evidence>
<dbReference type="InterPro" id="IPR036390">
    <property type="entry name" value="WH_DNA-bd_sf"/>
</dbReference>